<name>A0ABR7AJS9_9SPHN</name>
<comment type="caution">
    <text evidence="14">The sequence shown here is derived from an EMBL/GenBank/DDBJ whole genome shotgun (WGS) entry which is preliminary data.</text>
</comment>
<evidence type="ECO:0000256" key="9">
    <source>
        <dbReference type="RuleBase" id="RU003357"/>
    </source>
</evidence>
<keyword evidence="3 8" id="KW-1134">Transmembrane beta strand</keyword>
<keyword evidence="14" id="KW-0675">Receptor</keyword>
<organism evidence="14 15">
    <name type="scientific">Sphingomonas albertensis</name>
    <dbReference type="NCBI Taxonomy" id="2762591"/>
    <lineage>
        <taxon>Bacteria</taxon>
        <taxon>Pseudomonadati</taxon>
        <taxon>Pseudomonadota</taxon>
        <taxon>Alphaproteobacteria</taxon>
        <taxon>Sphingomonadales</taxon>
        <taxon>Sphingomonadaceae</taxon>
        <taxon>Sphingomonas</taxon>
    </lineage>
</organism>
<dbReference type="Gene3D" id="2.40.170.20">
    <property type="entry name" value="TonB-dependent receptor, beta-barrel domain"/>
    <property type="match status" value="1"/>
</dbReference>
<dbReference type="RefSeq" id="WP_187502452.1">
    <property type="nucleotide sequence ID" value="NZ_CP162536.1"/>
</dbReference>
<dbReference type="Pfam" id="PF07715">
    <property type="entry name" value="Plug"/>
    <property type="match status" value="1"/>
</dbReference>
<feature type="signal peptide" evidence="11">
    <location>
        <begin position="1"/>
        <end position="32"/>
    </location>
</feature>
<evidence type="ECO:0000256" key="10">
    <source>
        <dbReference type="SAM" id="MobiDB-lite"/>
    </source>
</evidence>
<protein>
    <submittedName>
        <fullName evidence="14">TonB-dependent receptor</fullName>
    </submittedName>
</protein>
<evidence type="ECO:0000256" key="4">
    <source>
        <dbReference type="ARBA" id="ARBA00022692"/>
    </source>
</evidence>
<dbReference type="InterPro" id="IPR039426">
    <property type="entry name" value="TonB-dep_rcpt-like"/>
</dbReference>
<proteinExistence type="inferred from homology"/>
<feature type="compositionally biased region" description="Polar residues" evidence="10">
    <location>
        <begin position="37"/>
        <end position="47"/>
    </location>
</feature>
<dbReference type="PANTHER" id="PTHR47234:SF2">
    <property type="entry name" value="TONB-DEPENDENT RECEPTOR"/>
    <property type="match status" value="1"/>
</dbReference>
<keyword evidence="4 8" id="KW-0812">Transmembrane</keyword>
<evidence type="ECO:0000256" key="8">
    <source>
        <dbReference type="PROSITE-ProRule" id="PRU01360"/>
    </source>
</evidence>
<dbReference type="Proteomes" id="UP000597613">
    <property type="component" value="Unassembled WGS sequence"/>
</dbReference>
<evidence type="ECO:0000256" key="3">
    <source>
        <dbReference type="ARBA" id="ARBA00022452"/>
    </source>
</evidence>
<gene>
    <name evidence="14" type="ORF">H8S47_03025</name>
</gene>
<dbReference type="PROSITE" id="PS52016">
    <property type="entry name" value="TONB_DEPENDENT_REC_3"/>
    <property type="match status" value="1"/>
</dbReference>
<keyword evidence="11" id="KW-0732">Signal</keyword>
<dbReference type="Pfam" id="PF00593">
    <property type="entry name" value="TonB_dep_Rec_b-barrel"/>
    <property type="match status" value="1"/>
</dbReference>
<keyword evidence="15" id="KW-1185">Reference proteome</keyword>
<accession>A0ABR7AJS9</accession>
<dbReference type="InterPro" id="IPR012910">
    <property type="entry name" value="Plug_dom"/>
</dbReference>
<reference evidence="14 15" key="1">
    <citation type="submission" date="2020-08" db="EMBL/GenBank/DDBJ databases">
        <title>Putative novel bacterial strains isolated from necrotic wheat leaf tissues caused by Xanthomonas translucens.</title>
        <authorList>
            <person name="Tambong J.T."/>
        </authorList>
    </citation>
    <scope>NUCLEOTIDE SEQUENCE [LARGE SCALE GENOMIC DNA]</scope>
    <source>
        <strain evidence="15">DOAB 1063</strain>
    </source>
</reference>
<evidence type="ECO:0000256" key="2">
    <source>
        <dbReference type="ARBA" id="ARBA00022448"/>
    </source>
</evidence>
<evidence type="ECO:0000313" key="14">
    <source>
        <dbReference type="EMBL" id="MBC3940656.1"/>
    </source>
</evidence>
<dbReference type="Gene3D" id="2.170.130.10">
    <property type="entry name" value="TonB-dependent receptor, plug domain"/>
    <property type="match status" value="1"/>
</dbReference>
<evidence type="ECO:0000256" key="6">
    <source>
        <dbReference type="ARBA" id="ARBA00023136"/>
    </source>
</evidence>
<dbReference type="InterPro" id="IPR037066">
    <property type="entry name" value="Plug_dom_sf"/>
</dbReference>
<keyword evidence="5 9" id="KW-0798">TonB box</keyword>
<evidence type="ECO:0000256" key="1">
    <source>
        <dbReference type="ARBA" id="ARBA00004571"/>
    </source>
</evidence>
<evidence type="ECO:0000256" key="11">
    <source>
        <dbReference type="SAM" id="SignalP"/>
    </source>
</evidence>
<dbReference type="EMBL" id="JACONT010000004">
    <property type="protein sequence ID" value="MBC3940656.1"/>
    <property type="molecule type" value="Genomic_DNA"/>
</dbReference>
<dbReference type="PROSITE" id="PS51318">
    <property type="entry name" value="TAT"/>
    <property type="match status" value="1"/>
</dbReference>
<comment type="similarity">
    <text evidence="8 9">Belongs to the TonB-dependent receptor family.</text>
</comment>
<feature type="chain" id="PRO_5045320991" evidence="11">
    <location>
        <begin position="33"/>
        <end position="987"/>
    </location>
</feature>
<dbReference type="SUPFAM" id="SSF56935">
    <property type="entry name" value="Porins"/>
    <property type="match status" value="1"/>
</dbReference>
<comment type="subcellular location">
    <subcellularLocation>
        <location evidence="1 8">Cell outer membrane</location>
        <topology evidence="1 8">Multi-pass membrane protein</topology>
    </subcellularLocation>
</comment>
<evidence type="ECO:0000313" key="15">
    <source>
        <dbReference type="Proteomes" id="UP000597613"/>
    </source>
</evidence>
<evidence type="ECO:0000256" key="5">
    <source>
        <dbReference type="ARBA" id="ARBA00023077"/>
    </source>
</evidence>
<keyword evidence="2 8" id="KW-0813">Transport</keyword>
<dbReference type="InterPro" id="IPR036942">
    <property type="entry name" value="Beta-barrel_TonB_sf"/>
</dbReference>
<feature type="domain" description="TonB-dependent receptor-like beta-barrel" evidence="12">
    <location>
        <begin position="430"/>
        <end position="948"/>
    </location>
</feature>
<dbReference type="PANTHER" id="PTHR47234">
    <property type="match status" value="1"/>
</dbReference>
<sequence>MTIIASRPTLLRTSAVSALVLAGLIGTAPAFAQDAQVQPSTSVSTPPQGDVSPAPTAAPTAAPTGAPAPATADADQPQDIVVTGTLFRRTDTETPSPVTVLTSDSLAKAGINNVSDAVRSISADSSGSVPTSFTGGFGAGSSGVSLRGLSVNSTLTLIDGLRTANYPLADDGQRSFVDLNTIPNAIVDRVEVLKDGASSSYGADAIGGVVNIIMKKEIVGAYGTVEGGVTQRGDGGSQRATLTLGTGRLKEQGFNFYVSGEYQHNDAIYNRNRGFPYNTADLTSIGGDNNNAGSVAPSSTTSAVVAPTTVTTPGNILSGTGLATGAFQVLNPNGCAAGQTLVTTPRSGTAFIDQGCEQNLVSDYGQIQPEQTRFGVTVHGTAQVNDRTQAYLIASYFQNDVKSQGSPSLIRSANPVNTQNIVLPATLANGADNPNNPFPNDAAAIRYRFGDIAASSEYKNHVIRAAAGIDGQFGEGWGYSASVTAAHSWLDITQNGYLNLAGLQTAITTGSYNFVNPELNTAAVRASISPTVRTQATSDLDMVQGVITKDLFQLPGGALQLGVGGSVRYEAQNDPSQNPDFTTIGLNQFSAVGNRTVESAYFEVNAPILTSLEIDGSGRFDHYSEGYSHFSPKIGVKFTPIRQVALRGTFSKGFRAPSFAETSGSVVGFTTAVPPCSVQAQHGATVTGTTCSGGSAYNQSYSIGFNTAGNPDIKPELSRSFTGGVVVQPLRWLSFTADYYNIKKTRVITGGPLANQALAAYYAGTALPTGYSVTPDAIDPSYPNAPARALFVNSPYANAAALKTSGLDFSALVQLKPSDDFHFTSRAEATYILHYDFKQSDADPFVDYVGTQAPYITSSGAGTPAWRGNWQNSIDYKAYTLTATAYYTSGYKAVAYDQFGTTECDGGSTYGGTDPNFNCHVKHFVDVDLTGNVKVNDKFDLYFNVVNLLDQKAPLNAGNYAAVNYNPTYTQIGAVGRTMRIGANFQF</sequence>
<dbReference type="InterPro" id="IPR006311">
    <property type="entry name" value="TAT_signal"/>
</dbReference>
<feature type="domain" description="TonB-dependent receptor plug" evidence="13">
    <location>
        <begin position="92"/>
        <end position="209"/>
    </location>
</feature>
<keyword evidence="6 8" id="KW-0472">Membrane</keyword>
<feature type="region of interest" description="Disordered" evidence="10">
    <location>
        <begin position="37"/>
        <end position="78"/>
    </location>
</feature>
<evidence type="ECO:0000256" key="7">
    <source>
        <dbReference type="ARBA" id="ARBA00023237"/>
    </source>
</evidence>
<evidence type="ECO:0000259" key="12">
    <source>
        <dbReference type="Pfam" id="PF00593"/>
    </source>
</evidence>
<evidence type="ECO:0000259" key="13">
    <source>
        <dbReference type="Pfam" id="PF07715"/>
    </source>
</evidence>
<dbReference type="InterPro" id="IPR000531">
    <property type="entry name" value="Beta-barrel_TonB"/>
</dbReference>
<keyword evidence="7 8" id="KW-0998">Cell outer membrane</keyword>
<feature type="compositionally biased region" description="Low complexity" evidence="10">
    <location>
        <begin position="53"/>
        <end position="74"/>
    </location>
</feature>